<evidence type="ECO:0000256" key="2">
    <source>
        <dbReference type="ARBA" id="ARBA00022490"/>
    </source>
</evidence>
<dbReference type="InterPro" id="IPR029063">
    <property type="entry name" value="SAM-dependent_MTases_sf"/>
</dbReference>
<dbReference type="InterPro" id="IPR050078">
    <property type="entry name" value="Ribosomal_L11_MeTrfase_PrmA"/>
</dbReference>
<organism evidence="6">
    <name type="scientific">freshwater metagenome</name>
    <dbReference type="NCBI Taxonomy" id="449393"/>
    <lineage>
        <taxon>unclassified sequences</taxon>
        <taxon>metagenomes</taxon>
        <taxon>ecological metagenomes</taxon>
    </lineage>
</organism>
<dbReference type="EMBL" id="CAEZTR010000001">
    <property type="protein sequence ID" value="CAB4562614.1"/>
    <property type="molecule type" value="Genomic_DNA"/>
</dbReference>
<evidence type="ECO:0000256" key="4">
    <source>
        <dbReference type="ARBA" id="ARBA00022679"/>
    </source>
</evidence>
<evidence type="ECO:0000256" key="1">
    <source>
        <dbReference type="ARBA" id="ARBA00009741"/>
    </source>
</evidence>
<dbReference type="PANTHER" id="PTHR43648">
    <property type="entry name" value="ELECTRON TRANSFER FLAVOPROTEIN BETA SUBUNIT LYSINE METHYLTRANSFERASE"/>
    <property type="match status" value="1"/>
</dbReference>
<dbReference type="GO" id="GO:0032259">
    <property type="term" value="P:methylation"/>
    <property type="evidence" value="ECO:0007669"/>
    <property type="project" value="UniProtKB-KW"/>
</dbReference>
<dbReference type="AlphaFoldDB" id="A0A6J6DHA8"/>
<keyword evidence="2" id="KW-0963">Cytoplasm</keyword>
<keyword evidence="5" id="KW-0949">S-adenosyl-L-methionine</keyword>
<dbReference type="InterPro" id="IPR004498">
    <property type="entry name" value="Ribosomal_PrmA_MeTrfase"/>
</dbReference>
<dbReference type="Gene3D" id="3.40.50.150">
    <property type="entry name" value="Vaccinia Virus protein VP39"/>
    <property type="match status" value="1"/>
</dbReference>
<dbReference type="PANTHER" id="PTHR43648:SF1">
    <property type="entry name" value="ELECTRON TRANSFER FLAVOPROTEIN BETA SUBUNIT LYSINE METHYLTRANSFERASE"/>
    <property type="match status" value="1"/>
</dbReference>
<proteinExistence type="inferred from homology"/>
<comment type="similarity">
    <text evidence="1">Belongs to the methyltransferase superfamily. PrmA family.</text>
</comment>
<gene>
    <name evidence="6" type="ORF">UFOPK1711_00019</name>
</gene>
<dbReference type="SUPFAM" id="SSF53335">
    <property type="entry name" value="S-adenosyl-L-methionine-dependent methyltransferases"/>
    <property type="match status" value="1"/>
</dbReference>
<dbReference type="CDD" id="cd02440">
    <property type="entry name" value="AdoMet_MTases"/>
    <property type="match status" value="1"/>
</dbReference>
<evidence type="ECO:0000256" key="3">
    <source>
        <dbReference type="ARBA" id="ARBA00022603"/>
    </source>
</evidence>
<accession>A0A6J6DHA8</accession>
<dbReference type="HAMAP" id="MF_00735">
    <property type="entry name" value="Methyltr_PrmA"/>
    <property type="match status" value="1"/>
</dbReference>
<keyword evidence="4" id="KW-0808">Transferase</keyword>
<protein>
    <submittedName>
        <fullName evidence="6">Unannotated protein</fullName>
    </submittedName>
</protein>
<dbReference type="GO" id="GO:0008276">
    <property type="term" value="F:protein methyltransferase activity"/>
    <property type="evidence" value="ECO:0007669"/>
    <property type="project" value="InterPro"/>
</dbReference>
<reference evidence="6" key="1">
    <citation type="submission" date="2020-05" db="EMBL/GenBank/DDBJ databases">
        <authorList>
            <person name="Chiriac C."/>
            <person name="Salcher M."/>
            <person name="Ghai R."/>
            <person name="Kavagutti S V."/>
        </authorList>
    </citation>
    <scope>NUCLEOTIDE SEQUENCE</scope>
</reference>
<dbReference type="Pfam" id="PF06325">
    <property type="entry name" value="PrmA"/>
    <property type="match status" value="1"/>
</dbReference>
<evidence type="ECO:0000256" key="5">
    <source>
        <dbReference type="ARBA" id="ARBA00022691"/>
    </source>
</evidence>
<evidence type="ECO:0000313" key="6">
    <source>
        <dbReference type="EMBL" id="CAB4562614.1"/>
    </source>
</evidence>
<name>A0A6J6DHA8_9ZZZZ</name>
<sequence>MTEWMSIVVVVNPGDVDLVSGLVWDLGVSGIEEQPLPDGAVELRIGCERTIAQQALEVLAGRWAPTAEPVAADEGLDAWRDHAQVWRIGSIVIVPPWLETPSDVAESDLVLAIDPGHAFGSASHETTRMCLEAVVELVTPGCAVADIGCGSGVLAIAAARRGATTVVATDIAADAIVATLDNALTNNVADLVEVSTATIDELESTRFDVVFANIGAATLSSMAAALVQVTKPEGVLVLSGLLGEQVETVIESFEQTGALRTEVRADGEWRTVLMKRSR</sequence>
<keyword evidence="3" id="KW-0489">Methyltransferase</keyword>